<name>A0AA48KCK4_9BACT</name>
<evidence type="ECO:0000313" key="1">
    <source>
        <dbReference type="EMBL" id="BDU77239.1"/>
    </source>
</evidence>
<proteinExistence type="predicted"/>
<keyword evidence="2" id="KW-1185">Reference proteome</keyword>
<dbReference type="EMBL" id="AP027081">
    <property type="protein sequence ID" value="BDU77239.1"/>
    <property type="molecule type" value="Genomic_DNA"/>
</dbReference>
<organism evidence="1 2">
    <name type="scientific">Mesoterricola sediminis</name>
    <dbReference type="NCBI Taxonomy" id="2927980"/>
    <lineage>
        <taxon>Bacteria</taxon>
        <taxon>Pseudomonadati</taxon>
        <taxon>Acidobacteriota</taxon>
        <taxon>Holophagae</taxon>
        <taxon>Holophagales</taxon>
        <taxon>Holophagaceae</taxon>
        <taxon>Mesoterricola</taxon>
    </lineage>
</organism>
<evidence type="ECO:0000313" key="2">
    <source>
        <dbReference type="Proteomes" id="UP001228113"/>
    </source>
</evidence>
<dbReference type="AlphaFoldDB" id="A0AA48KCK4"/>
<gene>
    <name evidence="1" type="ORF">METESE_21970</name>
</gene>
<sequence length="78" mass="8682">MPLRTLLRGIVLAFAATAAALGVRAPRGVRTDAPRRVRASARLQGWDRRRGLREARLRAGEGLRILARPRAFTRPRSV</sequence>
<dbReference type="KEGG" id="msea:METESE_21970"/>
<dbReference type="Proteomes" id="UP001228113">
    <property type="component" value="Chromosome"/>
</dbReference>
<protein>
    <submittedName>
        <fullName evidence="1">Uncharacterized protein</fullName>
    </submittedName>
</protein>
<reference evidence="1" key="1">
    <citation type="journal article" date="2023" name="Int. J. Syst. Evol. Microbiol.">
        <title>Mesoterricola silvestris gen. nov., sp. nov., Mesoterricola sediminis sp. nov., Geothrix oryzae sp. nov., Geothrix edaphica sp. nov., Geothrix rubra sp. nov., and Geothrix limicola sp. nov., six novel members of Acidobacteriota isolated from soils.</title>
        <authorList>
            <person name="Itoh H."/>
            <person name="Sugisawa Y."/>
            <person name="Mise K."/>
            <person name="Xu Z."/>
            <person name="Kuniyasu M."/>
            <person name="Ushijima N."/>
            <person name="Kawano K."/>
            <person name="Kobayashi E."/>
            <person name="Shiratori Y."/>
            <person name="Masuda Y."/>
            <person name="Senoo K."/>
        </authorList>
    </citation>
    <scope>NUCLEOTIDE SEQUENCE</scope>
    <source>
        <strain evidence="1">W786</strain>
    </source>
</reference>
<dbReference type="RefSeq" id="WP_316410179.1">
    <property type="nucleotide sequence ID" value="NZ_AP027081.1"/>
</dbReference>
<accession>A0AA48KCK4</accession>